<keyword evidence="1" id="KW-0812">Transmembrane</keyword>
<accession>A0A167R0D5</accession>
<feature type="transmembrane region" description="Helical" evidence="1">
    <location>
        <begin position="63"/>
        <end position="80"/>
    </location>
</feature>
<evidence type="ECO:0000313" key="3">
    <source>
        <dbReference type="Proteomes" id="UP000076738"/>
    </source>
</evidence>
<reference evidence="2 3" key="1">
    <citation type="journal article" date="2016" name="Mol. Biol. Evol.">
        <title>Comparative Genomics of Early-Diverging Mushroom-Forming Fungi Provides Insights into the Origins of Lignocellulose Decay Capabilities.</title>
        <authorList>
            <person name="Nagy L.G."/>
            <person name="Riley R."/>
            <person name="Tritt A."/>
            <person name="Adam C."/>
            <person name="Daum C."/>
            <person name="Floudas D."/>
            <person name="Sun H."/>
            <person name="Yadav J.S."/>
            <person name="Pangilinan J."/>
            <person name="Larsson K.H."/>
            <person name="Matsuura K."/>
            <person name="Barry K."/>
            <person name="Labutti K."/>
            <person name="Kuo R."/>
            <person name="Ohm R.A."/>
            <person name="Bhattacharya S.S."/>
            <person name="Shirouzu T."/>
            <person name="Yoshinaga Y."/>
            <person name="Martin F.M."/>
            <person name="Grigoriev I.V."/>
            <person name="Hibbett D.S."/>
        </authorList>
    </citation>
    <scope>NUCLEOTIDE SEQUENCE [LARGE SCALE GENOMIC DNA]</scope>
    <source>
        <strain evidence="2 3">TUFC12733</strain>
    </source>
</reference>
<dbReference type="AlphaFoldDB" id="A0A167R0D5"/>
<evidence type="ECO:0000313" key="2">
    <source>
        <dbReference type="EMBL" id="KZP00431.1"/>
    </source>
</evidence>
<evidence type="ECO:0000256" key="1">
    <source>
        <dbReference type="SAM" id="Phobius"/>
    </source>
</evidence>
<proteinExistence type="predicted"/>
<gene>
    <name evidence="2" type="ORF">CALVIDRAFT_275606</name>
</gene>
<keyword evidence="1" id="KW-1133">Transmembrane helix</keyword>
<sequence>MNRLQSYTFLTIVQGYSPLPYLDKQRKPSQTKLARAKESRKRRGARRVKGCGIQLVRGGSKSFLALMTFALFICSFGVSGRRCCFVKSGKNAKGVASYTRIGRGYTKSQKIARLGDRRRRRRRRSCTRKPELIVHRCPKVYSVS</sequence>
<protein>
    <submittedName>
        <fullName evidence="2">Uncharacterized protein</fullName>
    </submittedName>
</protein>
<keyword evidence="3" id="KW-1185">Reference proteome</keyword>
<organism evidence="2 3">
    <name type="scientific">Calocera viscosa (strain TUFC12733)</name>
    <dbReference type="NCBI Taxonomy" id="1330018"/>
    <lineage>
        <taxon>Eukaryota</taxon>
        <taxon>Fungi</taxon>
        <taxon>Dikarya</taxon>
        <taxon>Basidiomycota</taxon>
        <taxon>Agaricomycotina</taxon>
        <taxon>Dacrymycetes</taxon>
        <taxon>Dacrymycetales</taxon>
        <taxon>Dacrymycetaceae</taxon>
        <taxon>Calocera</taxon>
    </lineage>
</organism>
<name>A0A167R0D5_CALVF</name>
<keyword evidence="1" id="KW-0472">Membrane</keyword>
<dbReference type="EMBL" id="KV417269">
    <property type="protein sequence ID" value="KZP00431.1"/>
    <property type="molecule type" value="Genomic_DNA"/>
</dbReference>
<dbReference type="Proteomes" id="UP000076738">
    <property type="component" value="Unassembled WGS sequence"/>
</dbReference>